<organism evidence="1 2">
    <name type="scientific">Lederbergia wuyishanensis</name>
    <dbReference type="NCBI Taxonomy" id="1347903"/>
    <lineage>
        <taxon>Bacteria</taxon>
        <taxon>Bacillati</taxon>
        <taxon>Bacillota</taxon>
        <taxon>Bacilli</taxon>
        <taxon>Bacillales</taxon>
        <taxon>Bacillaceae</taxon>
        <taxon>Lederbergia</taxon>
    </lineage>
</organism>
<keyword evidence="2" id="KW-1185">Reference proteome</keyword>
<evidence type="ECO:0000313" key="2">
    <source>
        <dbReference type="Proteomes" id="UP001232343"/>
    </source>
</evidence>
<reference evidence="1 2" key="1">
    <citation type="submission" date="2023-07" db="EMBL/GenBank/DDBJ databases">
        <title>Genomic Encyclopedia of Type Strains, Phase IV (KMG-IV): sequencing the most valuable type-strain genomes for metagenomic binning, comparative biology and taxonomic classification.</title>
        <authorList>
            <person name="Goeker M."/>
        </authorList>
    </citation>
    <scope>NUCLEOTIDE SEQUENCE [LARGE SCALE GENOMIC DNA]</scope>
    <source>
        <strain evidence="1 2">DSM 27848</strain>
    </source>
</reference>
<gene>
    <name evidence="1" type="ORF">J2S14_001327</name>
</gene>
<dbReference type="RefSeq" id="WP_244680923.1">
    <property type="nucleotide sequence ID" value="NZ_JALIRM010000002.1"/>
</dbReference>
<dbReference type="EMBL" id="JAUSUO010000002">
    <property type="protein sequence ID" value="MDQ0342515.1"/>
    <property type="molecule type" value="Genomic_DNA"/>
</dbReference>
<evidence type="ECO:0000313" key="1">
    <source>
        <dbReference type="EMBL" id="MDQ0342515.1"/>
    </source>
</evidence>
<accession>A0ABU0D276</accession>
<name>A0ABU0D276_9BACI</name>
<protein>
    <submittedName>
        <fullName evidence="1">Uncharacterized protein</fullName>
    </submittedName>
</protein>
<proteinExistence type="predicted"/>
<dbReference type="Proteomes" id="UP001232343">
    <property type="component" value="Unassembled WGS sequence"/>
</dbReference>
<sequence length="47" mass="5243">MEDKNDQIVSRRRVSSNKLAQDMLTLALPRTKALLAKVPFPDTCAAE</sequence>
<comment type="caution">
    <text evidence="1">The sequence shown here is derived from an EMBL/GenBank/DDBJ whole genome shotgun (WGS) entry which is preliminary data.</text>
</comment>